<keyword evidence="5" id="KW-1185">Reference proteome</keyword>
<reference evidence="4 5" key="1">
    <citation type="submission" date="2019-02" db="EMBL/GenBank/DDBJ databases">
        <title>Genome sequence of the sea-ice species Brumimicrobium glaciale.</title>
        <authorList>
            <person name="Bowman J.P."/>
        </authorList>
    </citation>
    <scope>NUCLEOTIDE SEQUENCE [LARGE SCALE GENOMIC DNA]</scope>
    <source>
        <strain evidence="4 5">IC156</strain>
    </source>
</reference>
<keyword evidence="1" id="KW-0472">Membrane</keyword>
<evidence type="ECO:0000259" key="2">
    <source>
        <dbReference type="Pfam" id="PF09972"/>
    </source>
</evidence>
<keyword evidence="1" id="KW-1133">Transmembrane helix</keyword>
<name>A0A4Q4KKU1_9FLAO</name>
<dbReference type="AlphaFoldDB" id="A0A4Q4KKU1"/>
<evidence type="ECO:0000313" key="4">
    <source>
        <dbReference type="EMBL" id="RYM33337.1"/>
    </source>
</evidence>
<comment type="caution">
    <text evidence="4">The sequence shown here is derived from an EMBL/GenBank/DDBJ whole genome shotgun (WGS) entry which is preliminary data.</text>
</comment>
<organism evidence="4 5">
    <name type="scientific">Brumimicrobium glaciale</name>
    <dbReference type="NCBI Taxonomy" id="200475"/>
    <lineage>
        <taxon>Bacteria</taxon>
        <taxon>Pseudomonadati</taxon>
        <taxon>Bacteroidota</taxon>
        <taxon>Flavobacteriia</taxon>
        <taxon>Flavobacteriales</taxon>
        <taxon>Crocinitomicaceae</taxon>
        <taxon>Brumimicrobium</taxon>
    </lineage>
</organism>
<dbReference type="Proteomes" id="UP000293952">
    <property type="component" value="Unassembled WGS sequence"/>
</dbReference>
<proteinExistence type="predicted"/>
<feature type="domain" description="Predicted membrane protein YciQ-like C-terminal" evidence="3">
    <location>
        <begin position="269"/>
        <end position="498"/>
    </location>
</feature>
<feature type="transmembrane region" description="Helical" evidence="1">
    <location>
        <begin position="417"/>
        <end position="437"/>
    </location>
</feature>
<evidence type="ECO:0000256" key="1">
    <source>
        <dbReference type="SAM" id="Phobius"/>
    </source>
</evidence>
<dbReference type="OrthoDB" id="9767603at2"/>
<dbReference type="InterPro" id="IPR048389">
    <property type="entry name" value="YciQ-like_C"/>
</dbReference>
<evidence type="ECO:0000259" key="3">
    <source>
        <dbReference type="Pfam" id="PF20990"/>
    </source>
</evidence>
<dbReference type="EMBL" id="SETE01000004">
    <property type="protein sequence ID" value="RYM33337.1"/>
    <property type="molecule type" value="Genomic_DNA"/>
</dbReference>
<sequence>MRYILILLAGFLLSSFTFLDKEKIYSFHSDIQIQADGSVLVTEKIDVLSLGREIRKGIYRDIPLNFRLPEGKIRQVLTVKSAKKSGSPATFRTENINGGIRIYIGSKDTRLINGKHSYEISYQLDRTVFCNEIDCQVMWNVNGNHWGMSIDTLTATIRTPENTEILEFDGWKGKYGENIERNFESKSLSAGKQVFMTSELKPGNNLTIMVTFDKEVMSEVPFPTQMIYFFRDNSLILLTVFGLLISFLVNLVLWLKHGKDPKQGTIIPQFYPPNDWSPAEVLFLMNEGKEDDNMFAAQLLQLAVKGHIKIEKKGSKREDSFAISIADKSSKKQKLTELEKGFLDKLLGTEESTTISKEYNAKVASAHGYLVTEIEKKQAGLYFNKNIKLIFPQYIFPVLTIVGMAIAYNIYEGPVWLIPIVAMLMMIMNIIFLRLFYQPTKEGRKMLDHILGLERFIKYADELRINAINKPDMNFDYFEKNLPYAIAFGKADEWGKKFQAQEIEAQYKSSNYYVSGYSYASLGYFGALSAVSASASVAPSAAGSSGGGFGGGGGFSGGGAGGGGGGGW</sequence>
<protein>
    <submittedName>
        <fullName evidence="4">DUF2207 domain-containing protein</fullName>
    </submittedName>
</protein>
<dbReference type="InterPro" id="IPR018702">
    <property type="entry name" value="DUF2207"/>
</dbReference>
<dbReference type="Pfam" id="PF20990">
    <property type="entry name" value="DUF2207_C"/>
    <property type="match status" value="1"/>
</dbReference>
<keyword evidence="1" id="KW-0812">Transmembrane</keyword>
<accession>A0A4Q4KKU1</accession>
<feature type="domain" description="DUF2207" evidence="2">
    <location>
        <begin position="24"/>
        <end position="212"/>
    </location>
</feature>
<dbReference type="Pfam" id="PF09972">
    <property type="entry name" value="DUF2207"/>
    <property type="match status" value="1"/>
</dbReference>
<feature type="transmembrane region" description="Helical" evidence="1">
    <location>
        <begin position="394"/>
        <end position="411"/>
    </location>
</feature>
<dbReference type="RefSeq" id="WP_130093797.1">
    <property type="nucleotide sequence ID" value="NZ_SETE01000004.1"/>
</dbReference>
<feature type="transmembrane region" description="Helical" evidence="1">
    <location>
        <begin position="235"/>
        <end position="255"/>
    </location>
</feature>
<evidence type="ECO:0000313" key="5">
    <source>
        <dbReference type="Proteomes" id="UP000293952"/>
    </source>
</evidence>
<gene>
    <name evidence="4" type="ORF">ERX46_10355</name>
</gene>